<reference evidence="2 3" key="1">
    <citation type="submission" date="2015-09" db="EMBL/GenBank/DDBJ databases">
        <authorList>
            <consortium name="Pathogen Informatics"/>
        </authorList>
    </citation>
    <scope>NUCLEOTIDE SEQUENCE [LARGE SCALE GENOMIC DNA]</scope>
    <source>
        <strain evidence="2 3">2789STDY5834876</strain>
    </source>
</reference>
<dbReference type="GO" id="GO:0016787">
    <property type="term" value="F:hydrolase activity"/>
    <property type="evidence" value="ECO:0007669"/>
    <property type="project" value="UniProtKB-KW"/>
</dbReference>
<dbReference type="InterPro" id="IPR002732">
    <property type="entry name" value="Hjc"/>
</dbReference>
<dbReference type="STRING" id="39482.ERS852491_05030"/>
<dbReference type="Proteomes" id="UP000095544">
    <property type="component" value="Unassembled WGS sequence"/>
</dbReference>
<dbReference type="SUPFAM" id="SSF52980">
    <property type="entry name" value="Restriction endonuclease-like"/>
    <property type="match status" value="1"/>
</dbReference>
<dbReference type="EMBL" id="CYZU01000095">
    <property type="protein sequence ID" value="CUP38805.1"/>
    <property type="molecule type" value="Genomic_DNA"/>
</dbReference>
<dbReference type="GO" id="GO:0003676">
    <property type="term" value="F:nucleic acid binding"/>
    <property type="evidence" value="ECO:0007669"/>
    <property type="project" value="InterPro"/>
</dbReference>
<gene>
    <name evidence="2" type="ORF">ERS852491_05030</name>
</gene>
<dbReference type="AlphaFoldDB" id="A0A174MYB5"/>
<evidence type="ECO:0000256" key="1">
    <source>
        <dbReference type="ARBA" id="ARBA00029354"/>
    </source>
</evidence>
<evidence type="ECO:0000313" key="3">
    <source>
        <dbReference type="Proteomes" id="UP000095544"/>
    </source>
</evidence>
<dbReference type="GO" id="GO:0004519">
    <property type="term" value="F:endonuclease activity"/>
    <property type="evidence" value="ECO:0007669"/>
    <property type="project" value="UniProtKB-KW"/>
</dbReference>
<dbReference type="RefSeq" id="WP_055155316.1">
    <property type="nucleotide sequence ID" value="NZ_CYZU01000095.1"/>
</dbReference>
<organism evidence="2 3">
    <name type="scientific">Faecalicatena contorta</name>
    <dbReference type="NCBI Taxonomy" id="39482"/>
    <lineage>
        <taxon>Bacteria</taxon>
        <taxon>Bacillati</taxon>
        <taxon>Bacillota</taxon>
        <taxon>Clostridia</taxon>
        <taxon>Lachnospirales</taxon>
        <taxon>Lachnospiraceae</taxon>
        <taxon>Faecalicatena</taxon>
    </lineage>
</organism>
<dbReference type="InterPro" id="IPR011856">
    <property type="entry name" value="tRNA_endonuc-like_dom_sf"/>
</dbReference>
<dbReference type="Gene3D" id="3.40.1350.10">
    <property type="match status" value="1"/>
</dbReference>
<evidence type="ECO:0000313" key="2">
    <source>
        <dbReference type="EMBL" id="CUP38805.1"/>
    </source>
</evidence>
<proteinExistence type="predicted"/>
<dbReference type="OrthoDB" id="1912254at2"/>
<dbReference type="GO" id="GO:0005737">
    <property type="term" value="C:cytoplasm"/>
    <property type="evidence" value="ECO:0007669"/>
    <property type="project" value="UniProtKB-SubCell"/>
</dbReference>
<accession>A0A174MYB5</accession>
<dbReference type="GO" id="GO:0006310">
    <property type="term" value="P:DNA recombination"/>
    <property type="evidence" value="ECO:0007669"/>
    <property type="project" value="UniProtKB-KW"/>
</dbReference>
<sequence>MSNKSTGTAFEREFSQMLSDNGFWAHCLSDNRNGQPFDVIAARNGATYVFDCKDCQGDAFLLSRIEENQHNAMTLWSMTGNKQGLFVVRIQETVIIVPHRMLTIMKENGSKQVRYKELLRCGRTFNQWMEHQNKLDKQVTQCR</sequence>
<dbReference type="Pfam" id="PF01870">
    <property type="entry name" value="Hjc"/>
    <property type="match status" value="1"/>
</dbReference>
<dbReference type="GO" id="GO:0006281">
    <property type="term" value="P:DNA repair"/>
    <property type="evidence" value="ECO:0007669"/>
    <property type="project" value="UniProtKB-KW"/>
</dbReference>
<dbReference type="InterPro" id="IPR011335">
    <property type="entry name" value="Restrct_endonuc-II-like"/>
</dbReference>
<comment type="catalytic activity">
    <reaction evidence="1">
        <text>Endonucleolytic cleavage at a junction such as a reciprocal single-stranded crossover between two homologous DNA duplexes (Holliday junction).</text>
        <dbReference type="EC" id="3.1.21.10"/>
    </reaction>
</comment>
<dbReference type="GO" id="GO:0046872">
    <property type="term" value="F:metal ion binding"/>
    <property type="evidence" value="ECO:0007669"/>
    <property type="project" value="UniProtKB-KW"/>
</dbReference>
<protein>
    <submittedName>
        <fullName evidence="2">Uncharacterized protein</fullName>
    </submittedName>
</protein>
<name>A0A174MYB5_9FIRM</name>